<accession>A0AAV1Z4S3</accession>
<proteinExistence type="predicted"/>
<reference evidence="2 3" key="1">
    <citation type="submission" date="2024-04" db="EMBL/GenBank/DDBJ databases">
        <authorList>
            <person name="Rising A."/>
            <person name="Reimegard J."/>
            <person name="Sonavane S."/>
            <person name="Akerstrom W."/>
            <person name="Nylinder S."/>
            <person name="Hedman E."/>
            <person name="Kallberg Y."/>
        </authorList>
    </citation>
    <scope>NUCLEOTIDE SEQUENCE [LARGE SCALE GENOMIC DNA]</scope>
</reference>
<dbReference type="EMBL" id="CAXIEN010000024">
    <property type="protein sequence ID" value="CAL1266564.1"/>
    <property type="molecule type" value="Genomic_DNA"/>
</dbReference>
<sequence>MGCRRRSTLAMETWLELRCFSIELQIPLERTALLIFAGDYISGMDRRPLGHGRRGGLEPGKSHRRYHEATDA</sequence>
<feature type="region of interest" description="Disordered" evidence="1">
    <location>
        <begin position="48"/>
        <end position="72"/>
    </location>
</feature>
<evidence type="ECO:0000313" key="2">
    <source>
        <dbReference type="EMBL" id="CAL1266564.1"/>
    </source>
</evidence>
<comment type="caution">
    <text evidence="2">The sequence shown here is derived from an EMBL/GenBank/DDBJ whole genome shotgun (WGS) entry which is preliminary data.</text>
</comment>
<keyword evidence="3" id="KW-1185">Reference proteome</keyword>
<feature type="non-terminal residue" evidence="2">
    <location>
        <position position="72"/>
    </location>
</feature>
<evidence type="ECO:0000313" key="3">
    <source>
        <dbReference type="Proteomes" id="UP001497382"/>
    </source>
</evidence>
<name>A0AAV1Z4S3_9ARAC</name>
<dbReference type="Proteomes" id="UP001497382">
    <property type="component" value="Unassembled WGS sequence"/>
</dbReference>
<evidence type="ECO:0000256" key="1">
    <source>
        <dbReference type="SAM" id="MobiDB-lite"/>
    </source>
</evidence>
<dbReference type="AlphaFoldDB" id="A0AAV1Z4S3"/>
<protein>
    <submittedName>
        <fullName evidence="2">Uncharacterized protein</fullName>
    </submittedName>
</protein>
<gene>
    <name evidence="2" type="ORF">LARSCL_LOCUS3159</name>
</gene>
<organism evidence="2 3">
    <name type="scientific">Larinioides sclopetarius</name>
    <dbReference type="NCBI Taxonomy" id="280406"/>
    <lineage>
        <taxon>Eukaryota</taxon>
        <taxon>Metazoa</taxon>
        <taxon>Ecdysozoa</taxon>
        <taxon>Arthropoda</taxon>
        <taxon>Chelicerata</taxon>
        <taxon>Arachnida</taxon>
        <taxon>Araneae</taxon>
        <taxon>Araneomorphae</taxon>
        <taxon>Entelegynae</taxon>
        <taxon>Araneoidea</taxon>
        <taxon>Araneidae</taxon>
        <taxon>Larinioides</taxon>
    </lineage>
</organism>